<name>A0A6J7X2B3_9CAUD</name>
<organism evidence="1">
    <name type="scientific">uncultured Caudovirales phage</name>
    <dbReference type="NCBI Taxonomy" id="2100421"/>
    <lineage>
        <taxon>Viruses</taxon>
        <taxon>Duplodnaviria</taxon>
        <taxon>Heunggongvirae</taxon>
        <taxon>Uroviricota</taxon>
        <taxon>Caudoviricetes</taxon>
        <taxon>Peduoviridae</taxon>
        <taxon>Maltschvirus</taxon>
        <taxon>Maltschvirus maltsch</taxon>
    </lineage>
</organism>
<proteinExistence type="predicted"/>
<sequence>MALSDEQLAKRLLNLATDAHLSGNYLAHLWLSQAAARIMELANCWHPSMGHSDGVNLGEWETGRD</sequence>
<gene>
    <name evidence="1" type="ORF">UFOVP739_20</name>
</gene>
<dbReference type="EMBL" id="LR798340">
    <property type="protein sequence ID" value="CAB5224863.1"/>
    <property type="molecule type" value="Genomic_DNA"/>
</dbReference>
<protein>
    <submittedName>
        <fullName evidence="1">Uncharacterized protein</fullName>
    </submittedName>
</protein>
<evidence type="ECO:0000313" key="1">
    <source>
        <dbReference type="EMBL" id="CAB5224863.1"/>
    </source>
</evidence>
<reference evidence="1" key="1">
    <citation type="submission" date="2020-05" db="EMBL/GenBank/DDBJ databases">
        <authorList>
            <person name="Chiriac C."/>
            <person name="Salcher M."/>
            <person name="Ghai R."/>
            <person name="Kavagutti S V."/>
        </authorList>
    </citation>
    <scope>NUCLEOTIDE SEQUENCE</scope>
</reference>
<accession>A0A6J7X2B3</accession>